<organism evidence="1 2">
    <name type="scientific">Proteus vulgaris</name>
    <dbReference type="NCBI Taxonomy" id="585"/>
    <lineage>
        <taxon>Bacteria</taxon>
        <taxon>Pseudomonadati</taxon>
        <taxon>Pseudomonadota</taxon>
        <taxon>Gammaproteobacteria</taxon>
        <taxon>Enterobacterales</taxon>
        <taxon>Morganellaceae</taxon>
        <taxon>Proteus</taxon>
    </lineage>
</organism>
<sequence length="80" mass="9386">MTEYQIERMKNEIAERMEALEFLRDSIGCFPEYMDKVATGRLFRGWRFVKALDSNEILFANCLQPAITKREFDLVVGGIY</sequence>
<name>A0A6G6SHP8_PROVU</name>
<dbReference type="EMBL" id="CP047344">
    <property type="protein sequence ID" value="QIF93957.1"/>
    <property type="molecule type" value="Genomic_DNA"/>
</dbReference>
<dbReference type="AlphaFoldDB" id="A0A6G6SHP8"/>
<evidence type="ECO:0000313" key="1">
    <source>
        <dbReference type="EMBL" id="QIF93957.1"/>
    </source>
</evidence>
<keyword evidence="2" id="KW-1185">Reference proteome</keyword>
<gene>
    <name evidence="1" type="ORF">GTH24_08645</name>
</gene>
<dbReference type="RefSeq" id="WP_164526246.1">
    <property type="nucleotide sequence ID" value="NZ_CP047344.1"/>
</dbReference>
<evidence type="ECO:0000313" key="2">
    <source>
        <dbReference type="Proteomes" id="UP000503287"/>
    </source>
</evidence>
<reference evidence="1 2" key="1">
    <citation type="submission" date="2020-01" db="EMBL/GenBank/DDBJ databases">
        <title>The genomic epidemiology of tigecycline resistance gene tet(X) variants in a swine farm in China.</title>
        <authorList>
            <person name="Peng K."/>
            <person name="Li R."/>
        </authorList>
    </citation>
    <scope>NUCLEOTIDE SEQUENCE [LARGE SCALE GENOMIC DNA]</scope>
    <source>
        <strain evidence="1 2">ZN3</strain>
    </source>
</reference>
<protein>
    <submittedName>
        <fullName evidence="1">Uncharacterized protein</fullName>
    </submittedName>
</protein>
<proteinExistence type="predicted"/>
<dbReference type="Proteomes" id="UP000503287">
    <property type="component" value="Chromosome"/>
</dbReference>
<accession>A0A6G6SHP8</accession>